<dbReference type="EMBL" id="SLWB01000002">
    <property type="protein sequence ID" value="TCN72068.1"/>
    <property type="molecule type" value="Genomic_DNA"/>
</dbReference>
<feature type="domain" description="Outer membrane protein beta-barrel" evidence="2">
    <location>
        <begin position="19"/>
        <end position="199"/>
    </location>
</feature>
<reference evidence="3 4" key="1">
    <citation type="submission" date="2019-03" db="EMBL/GenBank/DDBJ databases">
        <title>Genomic Encyclopedia of Archaeal and Bacterial Type Strains, Phase II (KMG-II): from individual species to whole genera.</title>
        <authorList>
            <person name="Goeker M."/>
        </authorList>
    </citation>
    <scope>NUCLEOTIDE SEQUENCE [LARGE SCALE GENOMIC DNA]</scope>
    <source>
        <strain evidence="3 4">RL-C</strain>
    </source>
</reference>
<dbReference type="RefSeq" id="WP_131838139.1">
    <property type="nucleotide sequence ID" value="NZ_SLWB01000002.1"/>
</dbReference>
<organism evidence="3 4">
    <name type="scientific">Acetobacteroides hydrogenigenes</name>
    <dbReference type="NCBI Taxonomy" id="979970"/>
    <lineage>
        <taxon>Bacteria</taxon>
        <taxon>Pseudomonadati</taxon>
        <taxon>Bacteroidota</taxon>
        <taxon>Bacteroidia</taxon>
        <taxon>Bacteroidales</taxon>
        <taxon>Rikenellaceae</taxon>
        <taxon>Acetobacteroides</taxon>
    </lineage>
</organism>
<keyword evidence="1" id="KW-0732">Signal</keyword>
<name>A0A4R2ES65_9BACT</name>
<proteinExistence type="predicted"/>
<evidence type="ECO:0000313" key="4">
    <source>
        <dbReference type="Proteomes" id="UP000294830"/>
    </source>
</evidence>
<protein>
    <submittedName>
        <fullName evidence="3">Outer membrane protein with beta-barrel domain</fullName>
    </submittedName>
</protein>
<dbReference type="InterPro" id="IPR025665">
    <property type="entry name" value="Beta-barrel_OMP_2"/>
</dbReference>
<comment type="caution">
    <text evidence="3">The sequence shown here is derived from an EMBL/GenBank/DDBJ whole genome shotgun (WGS) entry which is preliminary data.</text>
</comment>
<dbReference type="Proteomes" id="UP000294830">
    <property type="component" value="Unassembled WGS sequence"/>
</dbReference>
<feature type="signal peptide" evidence="1">
    <location>
        <begin position="1"/>
        <end position="19"/>
    </location>
</feature>
<dbReference type="OrthoDB" id="1001536at2"/>
<evidence type="ECO:0000259" key="2">
    <source>
        <dbReference type="Pfam" id="PF13568"/>
    </source>
</evidence>
<dbReference type="Pfam" id="PF13568">
    <property type="entry name" value="OMP_b-brl_2"/>
    <property type="match status" value="1"/>
</dbReference>
<accession>A0A4R2ES65</accession>
<gene>
    <name evidence="3" type="ORF">CLV25_10229</name>
</gene>
<keyword evidence="4" id="KW-1185">Reference proteome</keyword>
<evidence type="ECO:0000313" key="3">
    <source>
        <dbReference type="EMBL" id="TCN72068.1"/>
    </source>
</evidence>
<feature type="chain" id="PRO_5021031008" evidence="1">
    <location>
        <begin position="20"/>
        <end position="246"/>
    </location>
</feature>
<sequence length="246" mass="27236">MKLFFSTFMLIAVSSVATAQNLTLGVKAGSSTTTFRGDYSYSASNMYDNSKTNSLVLTEYLNYKLTSMLSVQAELSYQKKGFEYKTKRTVVDYAEFGNVEFGYLQIPLLLQFSYGGKLKVFSNGGPSVNILVSDGYFHLKSNNSELSNSVGYVPLDVTRNIKSDFNKVTLGLVGSAGVSYDITSTIGILGEFRIGYDLTKSAKNKEKLTIYTFLPLPPGTPEPLYYKNTHFLSYTVQGGVYFKLSK</sequence>
<dbReference type="AlphaFoldDB" id="A0A4R2ES65"/>
<evidence type="ECO:0000256" key="1">
    <source>
        <dbReference type="SAM" id="SignalP"/>
    </source>
</evidence>